<comment type="caution">
    <text evidence="2">The sequence shown here is derived from an EMBL/GenBank/DDBJ whole genome shotgun (WGS) entry which is preliminary data.</text>
</comment>
<keyword evidence="2" id="KW-0548">Nucleotidyltransferase</keyword>
<dbReference type="PROSITE" id="PS50878">
    <property type="entry name" value="RT_POL"/>
    <property type="match status" value="1"/>
</dbReference>
<dbReference type="InterPro" id="IPR043502">
    <property type="entry name" value="DNA/RNA_pol_sf"/>
</dbReference>
<dbReference type="EC" id="2.7.7.49" evidence="2"/>
<dbReference type="EMBL" id="AMCI01000427">
    <property type="protein sequence ID" value="EJX09283.1"/>
    <property type="molecule type" value="Genomic_DNA"/>
</dbReference>
<accession>J9H0S9</accession>
<gene>
    <name evidence="2" type="ORF">EVA_02604</name>
</gene>
<organism evidence="2">
    <name type="scientific">gut metagenome</name>
    <dbReference type="NCBI Taxonomy" id="749906"/>
    <lineage>
        <taxon>unclassified sequences</taxon>
        <taxon>metagenomes</taxon>
        <taxon>organismal metagenomes</taxon>
    </lineage>
</organism>
<dbReference type="AlphaFoldDB" id="J9H0S9"/>
<evidence type="ECO:0000259" key="1">
    <source>
        <dbReference type="PROSITE" id="PS50878"/>
    </source>
</evidence>
<proteinExistence type="predicted"/>
<dbReference type="CDD" id="cd01646">
    <property type="entry name" value="RT_Bac_retron_I"/>
    <property type="match status" value="1"/>
</dbReference>
<evidence type="ECO:0000313" key="2">
    <source>
        <dbReference type="EMBL" id="EJX09283.1"/>
    </source>
</evidence>
<keyword evidence="2" id="KW-0695">RNA-directed DNA polymerase</keyword>
<keyword evidence="2" id="KW-0808">Transferase</keyword>
<name>J9H0S9_9ZZZZ</name>
<dbReference type="GO" id="GO:0003964">
    <property type="term" value="F:RNA-directed DNA polymerase activity"/>
    <property type="evidence" value="ECO:0007669"/>
    <property type="project" value="UniProtKB-KW"/>
</dbReference>
<protein>
    <submittedName>
        <fullName evidence="2">Reverse transcriptase</fullName>
        <ecNumber evidence="2">2.7.7.49</ecNumber>
    </submittedName>
</protein>
<feature type="domain" description="Reverse transcriptase" evidence="1">
    <location>
        <begin position="1"/>
        <end position="216"/>
    </location>
</feature>
<dbReference type="SUPFAM" id="SSF56672">
    <property type="entry name" value="DNA/RNA polymerases"/>
    <property type="match status" value="1"/>
</dbReference>
<sequence length="264" mass="30599">MPVVPKPNEKFYQSTTILNWWQQMEQQSIELSLEYRYMFITDITDCYGSIRLHSFDEAFALQGTKFEKTASPLAATIRELLHVMNHGRNVGIPQGSALFDFLSEIILGYADLMLHEAVEQAGITAKFKVLRYRDDYRIFCNDRQQLEQISFLLQEVLAKLNFNINSKKTKLSESIVTDAIKPDKLDLIYDLPLLRGQKYGDFHSYEKALYFILFFARKHPNSGQARKLLTDLNNSLTEYIKEQKKRNAEYEELTKSGSTVISVN</sequence>
<dbReference type="InterPro" id="IPR000477">
    <property type="entry name" value="RT_dom"/>
</dbReference>
<reference evidence="2" key="1">
    <citation type="journal article" date="2012" name="PLoS ONE">
        <title>Gene sets for utilization of primary and secondary nutrition supplies in the distal gut of endangered iberian lynx.</title>
        <authorList>
            <person name="Alcaide M."/>
            <person name="Messina E."/>
            <person name="Richter M."/>
            <person name="Bargiela R."/>
            <person name="Peplies J."/>
            <person name="Huws S.A."/>
            <person name="Newbold C.J."/>
            <person name="Golyshin P.N."/>
            <person name="Simon M.A."/>
            <person name="Lopez G."/>
            <person name="Yakimov M.M."/>
            <person name="Ferrer M."/>
        </authorList>
    </citation>
    <scope>NUCLEOTIDE SEQUENCE</scope>
</reference>
<dbReference type="Pfam" id="PF00078">
    <property type="entry name" value="RVT_1"/>
    <property type="match status" value="1"/>
</dbReference>